<name>A0A6P4AJB8_ZIZJJ</name>
<organism evidence="7 8">
    <name type="scientific">Ziziphus jujuba</name>
    <name type="common">Chinese jujube</name>
    <name type="synonym">Ziziphus sativa</name>
    <dbReference type="NCBI Taxonomy" id="326968"/>
    <lineage>
        <taxon>Eukaryota</taxon>
        <taxon>Viridiplantae</taxon>
        <taxon>Streptophyta</taxon>
        <taxon>Embryophyta</taxon>
        <taxon>Tracheophyta</taxon>
        <taxon>Spermatophyta</taxon>
        <taxon>Magnoliopsida</taxon>
        <taxon>eudicotyledons</taxon>
        <taxon>Gunneridae</taxon>
        <taxon>Pentapetalae</taxon>
        <taxon>rosids</taxon>
        <taxon>fabids</taxon>
        <taxon>Rosales</taxon>
        <taxon>Rhamnaceae</taxon>
        <taxon>Paliureae</taxon>
        <taxon>Ziziphus</taxon>
    </lineage>
</organism>
<evidence type="ECO:0000313" key="8">
    <source>
        <dbReference type="RefSeq" id="XP_015895061.3"/>
    </source>
</evidence>
<sequence length="462" mass="51822">MKKRGSSTVVISLGSLVSFFLLILYFSNSTLNSNIKFSTISQESMYMPEKSTGRENLRSVLPSLQSPKATQIECNRSHYSYDICKINSPTVLDPTTSTFYVMSPKSPSLEEKIRPYARKWEPFTMSRIKAITLTSGPLSPKCQVQHKAPALVFSAGGYTGNFFHDFNDGFIPLYITVNSIFNKQDPILVISEANNWWINKYAEILRGFSQHQIINLDNNNVTHCFPSVDVGLISHGFMTINPKSIPNAKTFTHFHAFLRKAYTRSHHVQIAKTSKSPASRPRLVLVCRTGATGRVLMNRDQVKEEAEKIGFDVVVFEPTAKTPLSVAYDLVSSSHVMVGVHGAGLTHALFLRPGSVLVQVVPLGAEWVAEVCFGNPARAARLEYMEYRIKAEESSLIEKYGKDEMVVKDPVAFRGNKWSAEVMHVYLKKQDIRVDLNRFSGYLKEAYKKSNKLLENGEKSSG</sequence>
<gene>
    <name evidence="8" type="primary">LOC107428966</name>
</gene>
<keyword evidence="5" id="KW-1133">Transmembrane helix</keyword>
<dbReference type="KEGG" id="zju:107428966"/>
<dbReference type="Proteomes" id="UP001652623">
    <property type="component" value="Chromosome 12"/>
</dbReference>
<keyword evidence="5" id="KW-0812">Transmembrane</keyword>
<dbReference type="GO" id="GO:0016763">
    <property type="term" value="F:pentosyltransferase activity"/>
    <property type="evidence" value="ECO:0007669"/>
    <property type="project" value="UniProtKB-ARBA"/>
</dbReference>
<keyword evidence="3" id="KW-0808">Transferase</keyword>
<evidence type="ECO:0000256" key="3">
    <source>
        <dbReference type="ARBA" id="ARBA00022679"/>
    </source>
</evidence>
<reference evidence="8" key="1">
    <citation type="submission" date="2025-08" db="UniProtKB">
        <authorList>
            <consortium name="RefSeq"/>
        </authorList>
    </citation>
    <scope>IDENTIFICATION</scope>
    <source>
        <tissue evidence="8">Seedling</tissue>
    </source>
</reference>
<accession>A0A6P4AJB8</accession>
<keyword evidence="2" id="KW-0328">Glycosyltransferase</keyword>
<evidence type="ECO:0000256" key="2">
    <source>
        <dbReference type="ARBA" id="ARBA00022676"/>
    </source>
</evidence>
<evidence type="ECO:0000256" key="1">
    <source>
        <dbReference type="ARBA" id="ARBA00004323"/>
    </source>
</evidence>
<feature type="transmembrane region" description="Helical" evidence="5">
    <location>
        <begin position="7"/>
        <end position="26"/>
    </location>
</feature>
<dbReference type="InterPro" id="IPR049625">
    <property type="entry name" value="Glyco_transf_61_cat"/>
</dbReference>
<keyword evidence="4" id="KW-0325">Glycoprotein</keyword>
<dbReference type="RefSeq" id="XP_015895061.3">
    <property type="nucleotide sequence ID" value="XM_016039575.4"/>
</dbReference>
<feature type="domain" description="Glycosyltransferase 61 catalytic" evidence="6">
    <location>
        <begin position="246"/>
        <end position="358"/>
    </location>
</feature>
<dbReference type="InterPro" id="IPR007657">
    <property type="entry name" value="Glycosyltransferase_61"/>
</dbReference>
<dbReference type="AlphaFoldDB" id="A0A6P4AJB8"/>
<dbReference type="GO" id="GO:0000139">
    <property type="term" value="C:Golgi membrane"/>
    <property type="evidence" value="ECO:0007669"/>
    <property type="project" value="UniProtKB-SubCell"/>
</dbReference>
<dbReference type="PANTHER" id="PTHR20961:SF98">
    <property type="entry name" value="GLYCOSYLTRANSFERASE"/>
    <property type="match status" value="1"/>
</dbReference>
<keyword evidence="5" id="KW-0472">Membrane</keyword>
<dbReference type="InParanoid" id="A0A6P4AJB8"/>
<dbReference type="GeneID" id="107428966"/>
<dbReference type="FunCoup" id="A0A6P4AJB8">
    <property type="interactions" value="345"/>
</dbReference>
<keyword evidence="7" id="KW-1185">Reference proteome</keyword>
<comment type="subcellular location">
    <subcellularLocation>
        <location evidence="1">Golgi apparatus membrane</location>
        <topology evidence="1">Single-pass type II membrane protein</topology>
    </subcellularLocation>
</comment>
<dbReference type="Pfam" id="PF04577">
    <property type="entry name" value="Glyco_transf_61"/>
    <property type="match status" value="1"/>
</dbReference>
<evidence type="ECO:0000256" key="4">
    <source>
        <dbReference type="ARBA" id="ARBA00023180"/>
    </source>
</evidence>
<dbReference type="PANTHER" id="PTHR20961">
    <property type="entry name" value="GLYCOSYLTRANSFERASE"/>
    <property type="match status" value="1"/>
</dbReference>
<protein>
    <submittedName>
        <fullName evidence="8">Xylan glycosyltransferase MUCI21</fullName>
    </submittedName>
</protein>
<evidence type="ECO:0000256" key="5">
    <source>
        <dbReference type="SAM" id="Phobius"/>
    </source>
</evidence>
<evidence type="ECO:0000313" key="7">
    <source>
        <dbReference type="Proteomes" id="UP001652623"/>
    </source>
</evidence>
<evidence type="ECO:0000259" key="6">
    <source>
        <dbReference type="Pfam" id="PF04577"/>
    </source>
</evidence>
<proteinExistence type="predicted"/>